<dbReference type="Gramene" id="Zm00001eb214010_T001">
    <property type="protein sequence ID" value="Zm00001eb214010_P001"/>
    <property type="gene ID" value="Zm00001eb214010"/>
</dbReference>
<dbReference type="AlphaFoldDB" id="B4FL20"/>
<proteinExistence type="evidence at transcript level"/>
<dbReference type="EnsemblPlants" id="Zm00001eb214010_T001">
    <property type="protein sequence ID" value="Zm00001eb214010_P001"/>
    <property type="gene ID" value="Zm00001eb214010"/>
</dbReference>
<reference evidence="4" key="2">
    <citation type="journal article" date="2009" name="Science">
        <title>The B73 maize genome: complexity, diversity, and dynamics.</title>
        <authorList>
            <person name="Schnable P.S."/>
            <person name="Ware D."/>
            <person name="Fulton R.S."/>
            <person name="Stein J.C."/>
            <person name="Wei F."/>
            <person name="Pasternak S."/>
            <person name="Liang C."/>
            <person name="Zhang J."/>
            <person name="Fulton L."/>
            <person name="Graves T.A."/>
            <person name="Minx P."/>
            <person name="Reily A.D."/>
            <person name="Courtney L."/>
            <person name="Kruchowski S.S."/>
            <person name="Tomlinson C."/>
            <person name="Strong C."/>
            <person name="Delehaunty K."/>
            <person name="Fronick C."/>
            <person name="Courtney B."/>
            <person name="Rock S.M."/>
            <person name="Belter E."/>
            <person name="Du F."/>
            <person name="Kim K."/>
            <person name="Abbott R.M."/>
            <person name="Cotton M."/>
            <person name="Levy A."/>
            <person name="Marchetto P."/>
            <person name="Ochoa K."/>
            <person name="Jackson S.M."/>
            <person name="Gillam B."/>
            <person name="Chen W."/>
            <person name="Yan L."/>
            <person name="Higginbotham J."/>
            <person name="Cardenas M."/>
            <person name="Waligorski J."/>
            <person name="Applebaum E."/>
            <person name="Phelps L."/>
            <person name="Falcone J."/>
            <person name="Kanchi K."/>
            <person name="Thane T."/>
            <person name="Scimone A."/>
            <person name="Thane N."/>
            <person name="Henke J."/>
            <person name="Wang T."/>
            <person name="Ruppert J."/>
            <person name="Shah N."/>
            <person name="Rotter K."/>
            <person name="Hodges J."/>
            <person name="Ingenthron E."/>
            <person name="Cordes M."/>
            <person name="Kohlberg S."/>
            <person name="Sgro J."/>
            <person name="Delgado B."/>
            <person name="Mead K."/>
            <person name="Chinwalla A."/>
            <person name="Leonard S."/>
            <person name="Crouse K."/>
            <person name="Collura K."/>
            <person name="Kudrna D."/>
            <person name="Currie J."/>
            <person name="He R."/>
            <person name="Angelova A."/>
            <person name="Rajasekar S."/>
            <person name="Mueller T."/>
            <person name="Lomeli R."/>
            <person name="Scara G."/>
            <person name="Ko A."/>
            <person name="Delaney K."/>
            <person name="Wissotski M."/>
            <person name="Lopez G."/>
            <person name="Campos D."/>
            <person name="Braidotti M."/>
            <person name="Ashley E."/>
            <person name="Golser W."/>
            <person name="Kim H."/>
            <person name="Lee S."/>
            <person name="Lin J."/>
            <person name="Dujmic Z."/>
            <person name="Kim W."/>
            <person name="Talag J."/>
            <person name="Zuccolo A."/>
            <person name="Fan C."/>
            <person name="Sebastian A."/>
            <person name="Kramer M."/>
            <person name="Spiegel L."/>
            <person name="Nascimento L."/>
            <person name="Zutavern T."/>
            <person name="Miller B."/>
            <person name="Ambroise C."/>
            <person name="Muller S."/>
            <person name="Spooner W."/>
            <person name="Narechania A."/>
            <person name="Ren L."/>
            <person name="Wei S."/>
            <person name="Kumari S."/>
            <person name="Faga B."/>
            <person name="Levy M.J."/>
            <person name="McMahan L."/>
            <person name="Van Buren P."/>
            <person name="Vaughn M.W."/>
            <person name="Ying K."/>
            <person name="Yeh C.-T."/>
            <person name="Emrich S.J."/>
            <person name="Jia Y."/>
            <person name="Kalyanaraman A."/>
            <person name="Hsia A.-P."/>
            <person name="Barbazuk W.B."/>
            <person name="Baucom R.S."/>
            <person name="Brutnell T.P."/>
            <person name="Carpita N.C."/>
            <person name="Chaparro C."/>
            <person name="Chia J.-M."/>
            <person name="Deragon J.-M."/>
            <person name="Estill J.C."/>
            <person name="Fu Y."/>
            <person name="Jeddeloh J.A."/>
            <person name="Han Y."/>
            <person name="Lee H."/>
            <person name="Li P."/>
            <person name="Lisch D.R."/>
            <person name="Liu S."/>
            <person name="Liu Z."/>
            <person name="Nagel D.H."/>
            <person name="McCann M.C."/>
            <person name="SanMiguel P."/>
            <person name="Myers A.M."/>
            <person name="Nettleton D."/>
            <person name="Nguyen J."/>
            <person name="Penning B.W."/>
            <person name="Ponnala L."/>
            <person name="Schneider K.L."/>
            <person name="Schwartz D.C."/>
            <person name="Sharma A."/>
            <person name="Soderlund C."/>
            <person name="Springer N.M."/>
            <person name="Sun Q."/>
            <person name="Wang H."/>
            <person name="Waterman M."/>
            <person name="Westerman R."/>
            <person name="Wolfgruber T.K."/>
            <person name="Yang L."/>
            <person name="Yu Y."/>
            <person name="Zhang L."/>
            <person name="Zhou S."/>
            <person name="Zhu Q."/>
            <person name="Bennetzen J.L."/>
            <person name="Dawe R.K."/>
            <person name="Jiang J."/>
            <person name="Jiang N."/>
            <person name="Presting G.G."/>
            <person name="Wessler S.R."/>
            <person name="Aluru S."/>
            <person name="Martienssen R.A."/>
            <person name="Clifton S.W."/>
            <person name="McCombie W.R."/>
            <person name="Wing R.A."/>
            <person name="Wilson R.K."/>
        </authorList>
    </citation>
    <scope>NUCLEOTIDE SEQUENCE [LARGE SCALE GENOMIC DNA]</scope>
    <source>
        <strain evidence="4">cv. B73</strain>
    </source>
</reference>
<gene>
    <name evidence="2" type="ORF">ZEAMMB73_Zm00001d013186</name>
</gene>
<protein>
    <submittedName>
        <fullName evidence="2">Clast3-related</fullName>
    </submittedName>
</protein>
<keyword evidence="4" id="KW-1185">Reference proteome</keyword>
<reference evidence="3" key="5">
    <citation type="submission" date="2021-05" db="UniProtKB">
        <authorList>
            <consortium name="EnsemblPlants"/>
        </authorList>
    </citation>
    <scope>IDENTIFICATION</scope>
    <source>
        <strain evidence="3">cv. B73</strain>
    </source>
</reference>
<accession>B4FL20</accession>
<evidence type="ECO:0000313" key="3">
    <source>
        <dbReference type="EnsemblPlants" id="Zm00001eb214010_P001"/>
    </source>
</evidence>
<dbReference type="EMBL" id="CM000781">
    <property type="protein sequence ID" value="AQK62617.1"/>
    <property type="molecule type" value="Genomic_DNA"/>
</dbReference>
<reference evidence="1" key="1">
    <citation type="journal article" date="2009" name="PLoS Genet.">
        <title>Sequencing, mapping, and analysis of 27,455 maize full-length cDNAs.</title>
        <authorList>
            <person name="Soderlund C."/>
            <person name="Descour A."/>
            <person name="Kudrna D."/>
            <person name="Bomhoff M."/>
            <person name="Boyd L."/>
            <person name="Currie J."/>
            <person name="Angelova A."/>
            <person name="Collura K."/>
            <person name="Wissotski M."/>
            <person name="Ashley E."/>
            <person name="Morrow D."/>
            <person name="Fernandes J."/>
            <person name="Walbot V."/>
            <person name="Yu Y."/>
        </authorList>
    </citation>
    <scope>NUCLEOTIDE SEQUENCE</scope>
    <source>
        <strain evidence="1">B73</strain>
    </source>
</reference>
<name>B4FL20_MAIZE</name>
<reference evidence="3" key="4">
    <citation type="submission" date="2019-07" db="EMBL/GenBank/DDBJ databases">
        <authorList>
            <person name="Seetharam A."/>
            <person name="Woodhouse M."/>
            <person name="Cannon E."/>
        </authorList>
    </citation>
    <scope>NUCLEOTIDE SEQUENCE [LARGE SCALE GENOMIC DNA]</scope>
    <source>
        <strain evidence="3">cv. B73</strain>
    </source>
</reference>
<evidence type="ECO:0000313" key="4">
    <source>
        <dbReference type="Proteomes" id="UP000007305"/>
    </source>
</evidence>
<sequence>MHPVTCRCITFQVATKMVLIQNMRNWGWKKLEDYNPSQKHWNCLASLVEGGHLSEDMDDDTDERTINDYYASLHLQHYSMPARLKA</sequence>
<reference evidence="2" key="3">
    <citation type="submission" date="2015-12" db="EMBL/GenBank/DDBJ databases">
        <title>Update maize B73 reference genome by single molecule sequencing technologies.</title>
        <authorList>
            <consortium name="Maize Genome Sequencing Project"/>
            <person name="Ware D."/>
        </authorList>
    </citation>
    <scope>NUCLEOTIDE SEQUENCE</scope>
    <source>
        <tissue evidence="2">Seedling</tissue>
    </source>
</reference>
<organism evidence="1">
    <name type="scientific">Zea mays</name>
    <name type="common">Maize</name>
    <dbReference type="NCBI Taxonomy" id="4577"/>
    <lineage>
        <taxon>Eukaryota</taxon>
        <taxon>Viridiplantae</taxon>
        <taxon>Streptophyta</taxon>
        <taxon>Embryophyta</taxon>
        <taxon>Tracheophyta</taxon>
        <taxon>Spermatophyta</taxon>
        <taxon>Magnoliopsida</taxon>
        <taxon>Liliopsida</taxon>
        <taxon>Poales</taxon>
        <taxon>Poaceae</taxon>
        <taxon>PACMAD clade</taxon>
        <taxon>Panicoideae</taxon>
        <taxon>Andropogonodae</taxon>
        <taxon>Andropogoneae</taxon>
        <taxon>Tripsacinae</taxon>
        <taxon>Zea</taxon>
    </lineage>
</organism>
<dbReference type="EMBL" id="BT037808">
    <property type="protein sequence ID" value="ACF82813.1"/>
    <property type="molecule type" value="mRNA"/>
</dbReference>
<evidence type="ECO:0000313" key="2">
    <source>
        <dbReference type="EMBL" id="AQK62617.1"/>
    </source>
</evidence>
<dbReference type="Proteomes" id="UP000007305">
    <property type="component" value="Chromosome 5"/>
</dbReference>
<evidence type="ECO:0000313" key="1">
    <source>
        <dbReference type="EMBL" id="ACF82813.1"/>
    </source>
</evidence>